<dbReference type="AlphaFoldDB" id="W0SIC3"/>
<keyword evidence="10" id="KW-0460">Magnesium</keyword>
<keyword evidence="4" id="KW-0808">Transferase</keyword>
<evidence type="ECO:0000256" key="11">
    <source>
        <dbReference type="ARBA" id="ARBA00023125"/>
    </source>
</evidence>
<evidence type="ECO:0000256" key="3">
    <source>
        <dbReference type="ARBA" id="ARBA00022515"/>
    </source>
</evidence>
<dbReference type="Pfam" id="PF01807">
    <property type="entry name" value="Zn_ribbon_DnaG"/>
    <property type="match status" value="1"/>
</dbReference>
<keyword evidence="2" id="KW-0240">DNA-directed RNA polymerase</keyword>
<evidence type="ECO:0000256" key="10">
    <source>
        <dbReference type="ARBA" id="ARBA00022842"/>
    </source>
</evidence>
<evidence type="ECO:0000256" key="4">
    <source>
        <dbReference type="ARBA" id="ARBA00022679"/>
    </source>
</evidence>
<keyword evidence="5" id="KW-0548">Nucleotidyltransferase</keyword>
<dbReference type="GO" id="GO:0003677">
    <property type="term" value="F:DNA binding"/>
    <property type="evidence" value="ECO:0007669"/>
    <property type="project" value="UniProtKB-KW"/>
</dbReference>
<sequence>MIEEKFIQELLERVDIVDVVSRHIQLEAGEVNFTAPCPFHTETTSSFAVSRERQFYHCFGCEAHGSAIGFLMQYSNLSFTEAVEELARSVGMAVEHDGTDSA</sequence>
<evidence type="ECO:0000256" key="2">
    <source>
        <dbReference type="ARBA" id="ARBA00022478"/>
    </source>
</evidence>
<keyword evidence="3" id="KW-0639">Primosome</keyword>
<keyword evidence="9" id="KW-0862">Zinc</keyword>
<keyword evidence="7" id="KW-0479">Metal-binding</keyword>
<gene>
    <name evidence="14" type="ORF">SUTH_01876</name>
</gene>
<evidence type="ECO:0000259" key="13">
    <source>
        <dbReference type="SMART" id="SM00400"/>
    </source>
</evidence>
<organism evidence="14 15">
    <name type="scientific">Sulfuritalea hydrogenivorans sk43H</name>
    <dbReference type="NCBI Taxonomy" id="1223802"/>
    <lineage>
        <taxon>Bacteria</taxon>
        <taxon>Pseudomonadati</taxon>
        <taxon>Pseudomonadota</taxon>
        <taxon>Betaproteobacteria</taxon>
        <taxon>Nitrosomonadales</taxon>
        <taxon>Sterolibacteriaceae</taxon>
        <taxon>Sulfuritalea</taxon>
    </lineage>
</organism>
<dbReference type="GO" id="GO:0000428">
    <property type="term" value="C:DNA-directed RNA polymerase complex"/>
    <property type="evidence" value="ECO:0007669"/>
    <property type="project" value="UniProtKB-KW"/>
</dbReference>
<dbReference type="InterPro" id="IPR036977">
    <property type="entry name" value="DNA_primase_Znf_CHC2"/>
</dbReference>
<evidence type="ECO:0000256" key="1">
    <source>
        <dbReference type="ARBA" id="ARBA00001947"/>
    </source>
</evidence>
<evidence type="ECO:0000256" key="5">
    <source>
        <dbReference type="ARBA" id="ARBA00022695"/>
    </source>
</evidence>
<evidence type="ECO:0000313" key="15">
    <source>
        <dbReference type="Proteomes" id="UP000031637"/>
    </source>
</evidence>
<dbReference type="SUPFAM" id="SSF57783">
    <property type="entry name" value="Zinc beta-ribbon"/>
    <property type="match status" value="1"/>
</dbReference>
<dbReference type="GO" id="GO:0003899">
    <property type="term" value="F:DNA-directed RNA polymerase activity"/>
    <property type="evidence" value="ECO:0007669"/>
    <property type="project" value="InterPro"/>
</dbReference>
<keyword evidence="8" id="KW-0863">Zinc-finger</keyword>
<dbReference type="InterPro" id="IPR002694">
    <property type="entry name" value="Znf_CHC2"/>
</dbReference>
<name>W0SIC3_9PROT</name>
<proteinExistence type="predicted"/>
<evidence type="ECO:0000256" key="7">
    <source>
        <dbReference type="ARBA" id="ARBA00022723"/>
    </source>
</evidence>
<keyword evidence="12" id="KW-0804">Transcription</keyword>
<dbReference type="RefSeq" id="WP_041098788.1">
    <property type="nucleotide sequence ID" value="NZ_AP012547.1"/>
</dbReference>
<dbReference type="SMART" id="SM00400">
    <property type="entry name" value="ZnF_CHCC"/>
    <property type="match status" value="1"/>
</dbReference>
<dbReference type="OrthoDB" id="7604950at2"/>
<evidence type="ECO:0000313" key="14">
    <source>
        <dbReference type="EMBL" id="BAO29668.1"/>
    </source>
</evidence>
<dbReference type="Proteomes" id="UP000031637">
    <property type="component" value="Chromosome"/>
</dbReference>
<evidence type="ECO:0000256" key="6">
    <source>
        <dbReference type="ARBA" id="ARBA00022705"/>
    </source>
</evidence>
<keyword evidence="15" id="KW-1185">Reference proteome</keyword>
<dbReference type="FunFam" id="3.90.580.10:FF:000001">
    <property type="entry name" value="DNA primase"/>
    <property type="match status" value="1"/>
</dbReference>
<dbReference type="GO" id="GO:0005737">
    <property type="term" value="C:cytoplasm"/>
    <property type="evidence" value="ECO:0007669"/>
    <property type="project" value="TreeGrafter"/>
</dbReference>
<accession>W0SIC3</accession>
<keyword evidence="6" id="KW-0235">DNA replication</keyword>
<evidence type="ECO:0000256" key="12">
    <source>
        <dbReference type="ARBA" id="ARBA00023163"/>
    </source>
</evidence>
<dbReference type="InterPro" id="IPR050219">
    <property type="entry name" value="DnaG_primase"/>
</dbReference>
<dbReference type="PANTHER" id="PTHR30313:SF2">
    <property type="entry name" value="DNA PRIMASE"/>
    <property type="match status" value="1"/>
</dbReference>
<dbReference type="GO" id="GO:0008270">
    <property type="term" value="F:zinc ion binding"/>
    <property type="evidence" value="ECO:0007669"/>
    <property type="project" value="UniProtKB-KW"/>
</dbReference>
<dbReference type="GO" id="GO:1990077">
    <property type="term" value="C:primosome complex"/>
    <property type="evidence" value="ECO:0007669"/>
    <property type="project" value="UniProtKB-KW"/>
</dbReference>
<keyword evidence="11" id="KW-0238">DNA-binding</keyword>
<dbReference type="STRING" id="1223802.SUTH_01876"/>
<dbReference type="HOGENOM" id="CLU_165816_0_0_4"/>
<dbReference type="GO" id="GO:0006269">
    <property type="term" value="P:DNA replication, synthesis of primer"/>
    <property type="evidence" value="ECO:0007669"/>
    <property type="project" value="UniProtKB-KW"/>
</dbReference>
<dbReference type="EMBL" id="AP012547">
    <property type="protein sequence ID" value="BAO29668.1"/>
    <property type="molecule type" value="Genomic_DNA"/>
</dbReference>
<evidence type="ECO:0000256" key="8">
    <source>
        <dbReference type="ARBA" id="ARBA00022771"/>
    </source>
</evidence>
<reference evidence="14 15" key="1">
    <citation type="journal article" date="2014" name="Syst. Appl. Microbiol.">
        <title>Complete genomes of freshwater sulfur oxidizers Sulfuricella denitrificans skB26 and Sulfuritalea hydrogenivorans sk43H: genetic insights into the sulfur oxidation pathway of betaproteobacteria.</title>
        <authorList>
            <person name="Watanabe T."/>
            <person name="Kojima H."/>
            <person name="Fukui M."/>
        </authorList>
    </citation>
    <scope>NUCLEOTIDE SEQUENCE [LARGE SCALE GENOMIC DNA]</scope>
    <source>
        <strain evidence="14">DSM22779</strain>
    </source>
</reference>
<feature type="domain" description="Zinc finger CHC2-type" evidence="13">
    <location>
        <begin position="33"/>
        <end position="87"/>
    </location>
</feature>
<dbReference type="Gene3D" id="3.90.580.10">
    <property type="entry name" value="Zinc finger, CHC2-type domain"/>
    <property type="match status" value="1"/>
</dbReference>
<dbReference type="PANTHER" id="PTHR30313">
    <property type="entry name" value="DNA PRIMASE"/>
    <property type="match status" value="1"/>
</dbReference>
<dbReference type="KEGG" id="shd:SUTH_01876"/>
<protein>
    <submittedName>
        <fullName evidence="14">DNA primase</fullName>
    </submittedName>
</protein>
<evidence type="ECO:0000256" key="9">
    <source>
        <dbReference type="ARBA" id="ARBA00022833"/>
    </source>
</evidence>
<comment type="cofactor">
    <cofactor evidence="1">
        <name>Zn(2+)</name>
        <dbReference type="ChEBI" id="CHEBI:29105"/>
    </cofactor>
</comment>